<name>A0A8D8Z750_9HEMI</name>
<dbReference type="GO" id="GO:0005576">
    <property type="term" value="C:extracellular region"/>
    <property type="evidence" value="ECO:0007669"/>
    <property type="project" value="UniProtKB-SubCell"/>
</dbReference>
<dbReference type="InterPro" id="IPR029062">
    <property type="entry name" value="Class_I_gatase-like"/>
</dbReference>
<accession>A0A8D8Z750</accession>
<comment type="subcellular location">
    <subcellularLocation>
        <location evidence="1">Secreted</location>
        <location evidence="1">Extracellular space</location>
    </subcellularLocation>
</comment>
<dbReference type="InterPro" id="IPR015527">
    <property type="entry name" value="Pept_C26_g-glut_hydrolase"/>
</dbReference>
<evidence type="ECO:0000256" key="5">
    <source>
        <dbReference type="ARBA" id="ARBA00022801"/>
    </source>
</evidence>
<dbReference type="EC" id="3.4.19.9" evidence="7"/>
<feature type="active site" description="Nucleophile" evidence="6 7">
    <location>
        <position position="128"/>
    </location>
</feature>
<feature type="active site" evidence="7">
    <location>
        <position position="239"/>
    </location>
</feature>
<evidence type="ECO:0000256" key="6">
    <source>
        <dbReference type="PIRSR" id="PIRSR615527-1"/>
    </source>
</evidence>
<organism evidence="9">
    <name type="scientific">Cacopsylla melanoneura</name>
    <dbReference type="NCBI Taxonomy" id="428564"/>
    <lineage>
        <taxon>Eukaryota</taxon>
        <taxon>Metazoa</taxon>
        <taxon>Ecdysozoa</taxon>
        <taxon>Arthropoda</taxon>
        <taxon>Hexapoda</taxon>
        <taxon>Insecta</taxon>
        <taxon>Pterygota</taxon>
        <taxon>Neoptera</taxon>
        <taxon>Paraneoptera</taxon>
        <taxon>Hemiptera</taxon>
        <taxon>Sternorrhyncha</taxon>
        <taxon>Psylloidea</taxon>
        <taxon>Psyllidae</taxon>
        <taxon>Psyllinae</taxon>
        <taxon>Cacopsylla</taxon>
    </lineage>
</organism>
<sequence length="317" mass="36357">MKETIFFVLAVLFFLISHLDATERPIIGILTQEPCLGVDKHFADFKSYIPASYVKAIEASGARVAPIFIGNQEVYYRKILSQVNGVMIPGGGASFYAEDGYAKAGAMIYKIAKEFNENRDYFPVMGICLGFQLLLYTSNNENELRTRCDCFYENLALEFMPSFRQSLLYSRAPIHVLQELATSHITHNWHMWCITPSNFTDNGLAKEWKVLSTNSNNRGLKFISSVEHKVYPFAGIQFHPEKNAYEWKLTQDNPHTRIAIENARYFFDWLVSQASGSHHSFETEEEEKAALIYNYCPEYTAYIPGIGYDQTYLFKNV</sequence>
<feature type="signal peptide" evidence="8">
    <location>
        <begin position="1"/>
        <end position="21"/>
    </location>
</feature>
<dbReference type="PANTHER" id="PTHR11315:SF0">
    <property type="entry name" value="FOLATE GAMMA-GLUTAMYL HYDROLASE"/>
    <property type="match status" value="1"/>
</dbReference>
<evidence type="ECO:0000256" key="2">
    <source>
        <dbReference type="ARBA" id="ARBA00011083"/>
    </source>
</evidence>
<evidence type="ECO:0000313" key="9">
    <source>
        <dbReference type="EMBL" id="CAG6740946.1"/>
    </source>
</evidence>
<evidence type="ECO:0000256" key="4">
    <source>
        <dbReference type="ARBA" id="ARBA00022729"/>
    </source>
</evidence>
<evidence type="ECO:0000256" key="3">
    <source>
        <dbReference type="ARBA" id="ARBA00022525"/>
    </source>
</evidence>
<keyword evidence="4 8" id="KW-0732">Signal</keyword>
<dbReference type="GO" id="GO:0034722">
    <property type="term" value="F:gamma-glutamyl-peptidase activity"/>
    <property type="evidence" value="ECO:0007669"/>
    <property type="project" value="UniProtKB-UniRule"/>
</dbReference>
<keyword evidence="3" id="KW-0964">Secreted</keyword>
<evidence type="ECO:0000256" key="8">
    <source>
        <dbReference type="SAM" id="SignalP"/>
    </source>
</evidence>
<dbReference type="Pfam" id="PF07722">
    <property type="entry name" value="Peptidase_C26"/>
    <property type="match status" value="1"/>
</dbReference>
<dbReference type="PROSITE" id="PS51273">
    <property type="entry name" value="GATASE_TYPE_1"/>
    <property type="match status" value="1"/>
</dbReference>
<protein>
    <recommendedName>
        <fullName evidence="7">folate gamma-glutamyl hydrolase</fullName>
        <ecNumber evidence="7">3.4.19.9</ecNumber>
    </recommendedName>
</protein>
<dbReference type="Gene3D" id="3.40.50.880">
    <property type="match status" value="1"/>
</dbReference>
<dbReference type="GO" id="GO:0005773">
    <property type="term" value="C:vacuole"/>
    <property type="evidence" value="ECO:0007669"/>
    <property type="project" value="TreeGrafter"/>
</dbReference>
<evidence type="ECO:0000256" key="7">
    <source>
        <dbReference type="PROSITE-ProRule" id="PRU00607"/>
    </source>
</evidence>
<dbReference type="InterPro" id="IPR011697">
    <property type="entry name" value="Peptidase_C26"/>
</dbReference>
<feature type="active site" description="Proton donor" evidence="6">
    <location>
        <position position="239"/>
    </location>
</feature>
<evidence type="ECO:0000256" key="1">
    <source>
        <dbReference type="ARBA" id="ARBA00004239"/>
    </source>
</evidence>
<reference evidence="9" key="1">
    <citation type="submission" date="2021-05" db="EMBL/GenBank/DDBJ databases">
        <authorList>
            <person name="Alioto T."/>
            <person name="Alioto T."/>
            <person name="Gomez Garrido J."/>
        </authorList>
    </citation>
    <scope>NUCLEOTIDE SEQUENCE</scope>
</reference>
<dbReference type="FunFam" id="3.40.50.880:FF:000024">
    <property type="entry name" value="Folate gamma-glutamyl hydrolase"/>
    <property type="match status" value="1"/>
</dbReference>
<dbReference type="AlphaFoldDB" id="A0A8D8Z750"/>
<dbReference type="EMBL" id="HBUF01602770">
    <property type="protein sequence ID" value="CAG6776628.1"/>
    <property type="molecule type" value="Transcribed_RNA"/>
</dbReference>
<proteinExistence type="inferred from homology"/>
<dbReference type="EMBL" id="HBUF01422129">
    <property type="protein sequence ID" value="CAG6740946.1"/>
    <property type="molecule type" value="Transcribed_RNA"/>
</dbReference>
<dbReference type="SUPFAM" id="SSF52317">
    <property type="entry name" value="Class I glutamine amidotransferase-like"/>
    <property type="match status" value="1"/>
</dbReference>
<dbReference type="PROSITE" id="PS51275">
    <property type="entry name" value="PEPTIDASE_C26_GGH"/>
    <property type="match status" value="1"/>
</dbReference>
<feature type="chain" id="PRO_5033672126" description="folate gamma-glutamyl hydrolase" evidence="8">
    <location>
        <begin position="22"/>
        <end position="317"/>
    </location>
</feature>
<dbReference type="PANTHER" id="PTHR11315">
    <property type="entry name" value="PROTEASE FAMILY C26 GAMMA-GLUTAMYL HYDROLASE"/>
    <property type="match status" value="1"/>
</dbReference>
<comment type="catalytic activity">
    <reaction evidence="7">
        <text>(6S)-5,6,7,8-tetrahydrofolyl-(gamma-L-Glu)(n) + (n-1) H2O = (6S)-5,6,7,8-tetrahydrofolate + (n-1) L-glutamate</text>
        <dbReference type="Rhea" id="RHEA:56784"/>
        <dbReference type="Rhea" id="RHEA-COMP:14738"/>
        <dbReference type="ChEBI" id="CHEBI:15377"/>
        <dbReference type="ChEBI" id="CHEBI:29985"/>
        <dbReference type="ChEBI" id="CHEBI:57453"/>
        <dbReference type="ChEBI" id="CHEBI:141005"/>
        <dbReference type="EC" id="3.4.19.9"/>
    </reaction>
</comment>
<dbReference type="GO" id="GO:0046900">
    <property type="term" value="P:tetrahydrofolylpolyglutamate metabolic process"/>
    <property type="evidence" value="ECO:0007669"/>
    <property type="project" value="TreeGrafter"/>
</dbReference>
<keyword evidence="5 7" id="KW-0378">Hydrolase</keyword>
<comment type="similarity">
    <text evidence="2">Belongs to the peptidase C26 family.</text>
</comment>